<evidence type="ECO:0000259" key="6">
    <source>
        <dbReference type="PROSITE" id="PS51203"/>
    </source>
</evidence>
<dbReference type="InterPro" id="IPR007052">
    <property type="entry name" value="CS_dom"/>
</dbReference>
<dbReference type="InterPro" id="IPR008978">
    <property type="entry name" value="HSP20-like_chaperone"/>
</dbReference>
<dbReference type="AlphaFoldDB" id="A0AAD9JFU1"/>
<evidence type="ECO:0000313" key="7">
    <source>
        <dbReference type="EMBL" id="KAK2151866.1"/>
    </source>
</evidence>
<dbReference type="Pfam" id="PF04969">
    <property type="entry name" value="CS"/>
    <property type="match status" value="1"/>
</dbReference>
<evidence type="ECO:0000256" key="1">
    <source>
        <dbReference type="ARBA" id="ARBA00004123"/>
    </source>
</evidence>
<reference evidence="7" key="1">
    <citation type="journal article" date="2023" name="Mol. Biol. Evol.">
        <title>Third-Generation Sequencing Reveals the Adaptive Role of the Epigenome in Three Deep-Sea Polychaetes.</title>
        <authorList>
            <person name="Perez M."/>
            <person name="Aroh O."/>
            <person name="Sun Y."/>
            <person name="Lan Y."/>
            <person name="Juniper S.K."/>
            <person name="Young C.R."/>
            <person name="Angers B."/>
            <person name="Qian P.Y."/>
        </authorList>
    </citation>
    <scope>NUCLEOTIDE SEQUENCE</scope>
    <source>
        <strain evidence="7">P08H-3</strain>
    </source>
</reference>
<dbReference type="PANTHER" id="PTHR21664:SF1">
    <property type="entry name" value="NUDC DOMAIN-CONTAINING PROTEIN 1"/>
    <property type="match status" value="1"/>
</dbReference>
<dbReference type="CDD" id="cd06467">
    <property type="entry name" value="p23_NUDC_like"/>
    <property type="match status" value="1"/>
</dbReference>
<evidence type="ECO:0000256" key="4">
    <source>
        <dbReference type="ARBA" id="ARBA00022490"/>
    </source>
</evidence>
<evidence type="ECO:0000256" key="2">
    <source>
        <dbReference type="ARBA" id="ARBA00004496"/>
    </source>
</evidence>
<gene>
    <name evidence="7" type="ORF">LSH36_348g02026</name>
</gene>
<protein>
    <recommendedName>
        <fullName evidence="3">NudC domain-containing protein 1</fullName>
    </recommendedName>
</protein>
<keyword evidence="5" id="KW-0539">Nucleus</keyword>
<name>A0AAD9JFU1_9ANNE</name>
<evidence type="ECO:0000313" key="8">
    <source>
        <dbReference type="Proteomes" id="UP001208570"/>
    </source>
</evidence>
<comment type="subcellular location">
    <subcellularLocation>
        <location evidence="2">Cytoplasm</location>
    </subcellularLocation>
    <subcellularLocation>
        <location evidence="1">Nucleus</location>
    </subcellularLocation>
</comment>
<dbReference type="InterPro" id="IPR037895">
    <property type="entry name" value="NUDCD1"/>
</dbReference>
<evidence type="ECO:0000256" key="3">
    <source>
        <dbReference type="ARBA" id="ARBA00018915"/>
    </source>
</evidence>
<evidence type="ECO:0000256" key="5">
    <source>
        <dbReference type="ARBA" id="ARBA00023242"/>
    </source>
</evidence>
<keyword evidence="8" id="KW-1185">Reference proteome</keyword>
<sequence>MSAGPVDLKPDRNLIDPNFDGYKLSLDPLPVYRIPLDGGVDEVGLREDQYSYQHVKAFGVHNHLIPDPWYQNLMYYIDTSWNVRKYTSSQQLPMQPSTIVFQIPESVELHQRLDRLNVTLYAVSSQYMCLSDGVGHVYLIKTGDREQNLEWKICYQGSPVTVPEGDTPISTILVHSVQHTVDEILYVECLLLHVDKNTEADNENKAPLFLTFLTWITLVCSTADKWELTRRRCLTASAAPDYCVIENNGRGLIVASERPFHFVYDSLHLVVANDVAEITNDKTPDEKHYVWMQSSGDVTVFFSLPPDITKPDIEYTIGNSTLEIGIKNDESLLKGTFFATVDRDACTWTLTKENDENKLELHLEKTESGVWPEVIVGDKRGHLVADLEQMEEIHQRLAHLTSDQWNPPADKAEKAYNSQQLEECDAFPDAFSCLTRFDGESHKPTHQANLSSHQWLFNVPADGSSSPSLCLRHDVDGLIWQPIDTAAADTDDDQTPWKHVATFNAFGYVQASKQQKKYCSCAPNSSFAIICDCVRHIYVYRQPSVISTPLRNRKTGREVSALAKQQLVSLDSIDNIMGLCVQNDALFVISGSTLFMVRINLD</sequence>
<dbReference type="PANTHER" id="PTHR21664">
    <property type="entry name" value="CHRONIC MYELOGENOUS LEUKEMIA TUMOR ANTIGEN 66"/>
    <property type="match status" value="1"/>
</dbReference>
<organism evidence="7 8">
    <name type="scientific">Paralvinella palmiformis</name>
    <dbReference type="NCBI Taxonomy" id="53620"/>
    <lineage>
        <taxon>Eukaryota</taxon>
        <taxon>Metazoa</taxon>
        <taxon>Spiralia</taxon>
        <taxon>Lophotrochozoa</taxon>
        <taxon>Annelida</taxon>
        <taxon>Polychaeta</taxon>
        <taxon>Sedentaria</taxon>
        <taxon>Canalipalpata</taxon>
        <taxon>Terebellida</taxon>
        <taxon>Terebelliformia</taxon>
        <taxon>Alvinellidae</taxon>
        <taxon>Paralvinella</taxon>
    </lineage>
</organism>
<dbReference type="GO" id="GO:0005634">
    <property type="term" value="C:nucleus"/>
    <property type="evidence" value="ECO:0007669"/>
    <property type="project" value="UniProtKB-SubCell"/>
</dbReference>
<dbReference type="GO" id="GO:0005737">
    <property type="term" value="C:cytoplasm"/>
    <property type="evidence" value="ECO:0007669"/>
    <property type="project" value="UniProtKB-SubCell"/>
</dbReference>
<proteinExistence type="predicted"/>
<dbReference type="EMBL" id="JAODUP010000348">
    <property type="protein sequence ID" value="KAK2151866.1"/>
    <property type="molecule type" value="Genomic_DNA"/>
</dbReference>
<keyword evidence="4" id="KW-0963">Cytoplasm</keyword>
<dbReference type="SUPFAM" id="SSF49764">
    <property type="entry name" value="HSP20-like chaperones"/>
    <property type="match status" value="1"/>
</dbReference>
<accession>A0AAD9JFU1</accession>
<dbReference type="Gene3D" id="2.60.40.790">
    <property type="match status" value="1"/>
</dbReference>
<feature type="domain" description="CS" evidence="6">
    <location>
        <begin position="284"/>
        <end position="375"/>
    </location>
</feature>
<comment type="caution">
    <text evidence="7">The sequence shown here is derived from an EMBL/GenBank/DDBJ whole genome shotgun (WGS) entry which is preliminary data.</text>
</comment>
<dbReference type="PROSITE" id="PS51203">
    <property type="entry name" value="CS"/>
    <property type="match status" value="1"/>
</dbReference>
<dbReference type="Proteomes" id="UP001208570">
    <property type="component" value="Unassembled WGS sequence"/>
</dbReference>